<sequence length="164" mass="17145">MTLTIALRRAALPLVGASVLLAGCAAPQPPSLYEWNGYQHEVYDYLKGEKAPQEQIDALEKALQKIRADGKRPPPGFQAQLGVLYAGAGNDEQAMQAFEAEKESFPESAPYMDFLMKKPGRTTPLALPPAGDDDTATAAPAAPASTAPPAAATTAAPTAAITQP</sequence>
<evidence type="ECO:0000256" key="1">
    <source>
        <dbReference type="SAM" id="MobiDB-lite"/>
    </source>
</evidence>
<organism evidence="3 4">
    <name type="scientific">Burkholderia plantarii</name>
    <dbReference type="NCBI Taxonomy" id="41899"/>
    <lineage>
        <taxon>Bacteria</taxon>
        <taxon>Pseudomonadati</taxon>
        <taxon>Pseudomonadota</taxon>
        <taxon>Betaproteobacteria</taxon>
        <taxon>Burkholderiales</taxon>
        <taxon>Burkholderiaceae</taxon>
        <taxon>Burkholderia</taxon>
    </lineage>
</organism>
<dbReference type="KEGG" id="bgp:BGL_2c14540"/>
<dbReference type="Pfam" id="PF16068">
    <property type="entry name" value="DUF4810"/>
    <property type="match status" value="1"/>
</dbReference>
<evidence type="ECO:0000313" key="4">
    <source>
        <dbReference type="Proteomes" id="UP000031838"/>
    </source>
</evidence>
<reference evidence="4" key="1">
    <citation type="submission" date="2011-03" db="EMBL/GenBank/DDBJ databases">
        <authorList>
            <person name="Voget S."/>
            <person name="Streit W.R."/>
            <person name="Jaeger K.E."/>
            <person name="Daniel R."/>
        </authorList>
    </citation>
    <scope>NUCLEOTIDE SEQUENCE [LARGE SCALE GENOMIC DNA]</scope>
    <source>
        <strain evidence="4">PG1</strain>
    </source>
</reference>
<feature type="region of interest" description="Disordered" evidence="1">
    <location>
        <begin position="120"/>
        <end position="164"/>
    </location>
</feature>
<keyword evidence="2" id="KW-0732">Signal</keyword>
<reference evidence="3 4" key="2">
    <citation type="journal article" date="2016" name="Appl. Microbiol. Biotechnol.">
        <title>Mutations improving production and secretion of extracellular lipase by Burkholderia glumae PG1.</title>
        <authorList>
            <person name="Knapp A."/>
            <person name="Voget S."/>
            <person name="Gao R."/>
            <person name="Zaburannyi N."/>
            <person name="Krysciak D."/>
            <person name="Breuer M."/>
            <person name="Hauer B."/>
            <person name="Streit W.R."/>
            <person name="Muller R."/>
            <person name="Daniel R."/>
            <person name="Jaeger K.E."/>
        </authorList>
    </citation>
    <scope>NUCLEOTIDE SEQUENCE [LARGE SCALE GENOMIC DNA]</scope>
    <source>
        <strain evidence="3 4">PG1</strain>
    </source>
</reference>
<dbReference type="Proteomes" id="UP000031838">
    <property type="component" value="Chromosome 2"/>
</dbReference>
<feature type="chain" id="PRO_5002122339" evidence="2">
    <location>
        <begin position="23"/>
        <end position="164"/>
    </location>
</feature>
<protein>
    <submittedName>
        <fullName evidence="3">Putative lipoprotein</fullName>
    </submittedName>
</protein>
<keyword evidence="3" id="KW-0449">Lipoprotein</keyword>
<dbReference type="InterPro" id="IPR014508">
    <property type="entry name" value="UCP020555_TPR-like"/>
</dbReference>
<evidence type="ECO:0000256" key="2">
    <source>
        <dbReference type="SAM" id="SignalP"/>
    </source>
</evidence>
<proteinExistence type="predicted"/>
<dbReference type="AlphaFoldDB" id="A0A0B6SB84"/>
<keyword evidence="4" id="KW-1185">Reference proteome</keyword>
<feature type="signal peptide" evidence="2">
    <location>
        <begin position="1"/>
        <end position="22"/>
    </location>
</feature>
<accession>A0A0B6SB84</accession>
<dbReference type="EMBL" id="CP002581">
    <property type="protein sequence ID" value="AJK49521.1"/>
    <property type="molecule type" value="Genomic_DNA"/>
</dbReference>
<dbReference type="RefSeq" id="WP_080937410.1">
    <property type="nucleotide sequence ID" value="NZ_CP002581.1"/>
</dbReference>
<dbReference type="HOGENOM" id="CLU_139008_0_0_4"/>
<gene>
    <name evidence="3" type="ORF">BGL_2c14540</name>
</gene>
<feature type="compositionally biased region" description="Low complexity" evidence="1">
    <location>
        <begin position="123"/>
        <end position="164"/>
    </location>
</feature>
<evidence type="ECO:0000313" key="3">
    <source>
        <dbReference type="EMBL" id="AJK49521.1"/>
    </source>
</evidence>
<name>A0A0B6SB84_BURPL</name>